<organism evidence="1 2">
    <name type="scientific">Tetrapyrgos nigripes</name>
    <dbReference type="NCBI Taxonomy" id="182062"/>
    <lineage>
        <taxon>Eukaryota</taxon>
        <taxon>Fungi</taxon>
        <taxon>Dikarya</taxon>
        <taxon>Basidiomycota</taxon>
        <taxon>Agaricomycotina</taxon>
        <taxon>Agaricomycetes</taxon>
        <taxon>Agaricomycetidae</taxon>
        <taxon>Agaricales</taxon>
        <taxon>Marasmiineae</taxon>
        <taxon>Marasmiaceae</taxon>
        <taxon>Tetrapyrgos</taxon>
    </lineage>
</organism>
<dbReference type="AlphaFoldDB" id="A0A8H5FL81"/>
<evidence type="ECO:0000313" key="2">
    <source>
        <dbReference type="Proteomes" id="UP000559256"/>
    </source>
</evidence>
<dbReference type="EMBL" id="JAACJM010000176">
    <property type="protein sequence ID" value="KAF5340453.1"/>
    <property type="molecule type" value="Genomic_DNA"/>
</dbReference>
<keyword evidence="2" id="KW-1185">Reference proteome</keyword>
<dbReference type="OrthoDB" id="3167300at2759"/>
<dbReference type="Proteomes" id="UP000559256">
    <property type="component" value="Unassembled WGS sequence"/>
</dbReference>
<gene>
    <name evidence="1" type="ORF">D9758_013559</name>
</gene>
<accession>A0A8H5FL81</accession>
<evidence type="ECO:0000313" key="1">
    <source>
        <dbReference type="EMBL" id="KAF5340453.1"/>
    </source>
</evidence>
<sequence length="176" mass="20194">MTLPVEILREMFSYLMEVATATSERPSQKLQPSLSLEEFDIPSKPSWQLIAPFSLSSRIFRAIALEGWFRTLVVKDADDLLDSCLMFPEIKTSWTRELHCIQLNSSNSWKIDDFKRLSKLRLDLRLAKGQDELFANRLFLTADRSFSSSSILELDLRGNFGRLLILLGISQSFSLD</sequence>
<protein>
    <submittedName>
        <fullName evidence="1">Uncharacterized protein</fullName>
    </submittedName>
</protein>
<comment type="caution">
    <text evidence="1">The sequence shown here is derived from an EMBL/GenBank/DDBJ whole genome shotgun (WGS) entry which is preliminary data.</text>
</comment>
<proteinExistence type="predicted"/>
<name>A0A8H5FL81_9AGAR</name>
<reference evidence="1 2" key="1">
    <citation type="journal article" date="2020" name="ISME J.">
        <title>Uncovering the hidden diversity of litter-decomposition mechanisms in mushroom-forming fungi.</title>
        <authorList>
            <person name="Floudas D."/>
            <person name="Bentzer J."/>
            <person name="Ahren D."/>
            <person name="Johansson T."/>
            <person name="Persson P."/>
            <person name="Tunlid A."/>
        </authorList>
    </citation>
    <scope>NUCLEOTIDE SEQUENCE [LARGE SCALE GENOMIC DNA]</scope>
    <source>
        <strain evidence="1 2">CBS 291.85</strain>
    </source>
</reference>